<dbReference type="Pfam" id="PF02518">
    <property type="entry name" value="HATPase_c"/>
    <property type="match status" value="1"/>
</dbReference>
<keyword evidence="5" id="KW-0418">Kinase</keyword>
<evidence type="ECO:0000256" key="2">
    <source>
        <dbReference type="ARBA" id="ARBA00012438"/>
    </source>
</evidence>
<evidence type="ECO:0000256" key="5">
    <source>
        <dbReference type="ARBA" id="ARBA00022777"/>
    </source>
</evidence>
<comment type="caution">
    <text evidence="9">The sequence shown here is derived from an EMBL/GenBank/DDBJ whole genome shotgun (WGS) entry which is preliminary data.</text>
</comment>
<dbReference type="InterPro" id="IPR050428">
    <property type="entry name" value="TCS_sensor_his_kinase"/>
</dbReference>
<dbReference type="Proteomes" id="UP001596380">
    <property type="component" value="Unassembled WGS sequence"/>
</dbReference>
<accession>A0ABW2CLF2</accession>
<dbReference type="Gene3D" id="3.30.565.10">
    <property type="entry name" value="Histidine kinase-like ATPase, C-terminal domain"/>
    <property type="match status" value="1"/>
</dbReference>
<dbReference type="InterPro" id="IPR010910">
    <property type="entry name" value="Nitrate/nitrite_sensing_bac"/>
</dbReference>
<keyword evidence="4" id="KW-0808">Transferase</keyword>
<evidence type="ECO:0000313" key="10">
    <source>
        <dbReference type="Proteomes" id="UP001596380"/>
    </source>
</evidence>
<comment type="catalytic activity">
    <reaction evidence="1">
        <text>ATP + protein L-histidine = ADP + protein N-phospho-L-histidine.</text>
        <dbReference type="EC" id="2.7.13.3"/>
    </reaction>
</comment>
<dbReference type="Pfam" id="PF08376">
    <property type="entry name" value="NIT"/>
    <property type="match status" value="1"/>
</dbReference>
<feature type="compositionally biased region" description="Basic and acidic residues" evidence="6">
    <location>
        <begin position="848"/>
        <end position="857"/>
    </location>
</feature>
<feature type="region of interest" description="Disordered" evidence="6">
    <location>
        <begin position="649"/>
        <end position="882"/>
    </location>
</feature>
<dbReference type="EC" id="2.7.13.3" evidence="2"/>
<dbReference type="PANTHER" id="PTHR45436:SF5">
    <property type="entry name" value="SENSOR HISTIDINE KINASE TRCS"/>
    <property type="match status" value="1"/>
</dbReference>
<feature type="transmembrane region" description="Helical" evidence="7">
    <location>
        <begin position="298"/>
        <end position="320"/>
    </location>
</feature>
<name>A0ABW2CLF2_9ACTN</name>
<dbReference type="RefSeq" id="WP_378043718.1">
    <property type="nucleotide sequence ID" value="NZ_JBHSXE010000001.1"/>
</dbReference>
<reference evidence="10" key="1">
    <citation type="journal article" date="2019" name="Int. J. Syst. Evol. Microbiol.">
        <title>The Global Catalogue of Microorganisms (GCM) 10K type strain sequencing project: providing services to taxonomists for standard genome sequencing and annotation.</title>
        <authorList>
            <consortium name="The Broad Institute Genomics Platform"/>
            <consortium name="The Broad Institute Genome Sequencing Center for Infectious Disease"/>
            <person name="Wu L."/>
            <person name="Ma J."/>
        </authorList>
    </citation>
    <scope>NUCLEOTIDE SEQUENCE [LARGE SCALE GENOMIC DNA]</scope>
    <source>
        <strain evidence="10">JCM 3369</strain>
    </source>
</reference>
<protein>
    <recommendedName>
        <fullName evidence="2">histidine kinase</fullName>
        <ecNumber evidence="2">2.7.13.3</ecNumber>
    </recommendedName>
</protein>
<evidence type="ECO:0000256" key="1">
    <source>
        <dbReference type="ARBA" id="ARBA00000085"/>
    </source>
</evidence>
<feature type="compositionally biased region" description="Gly residues" evidence="6">
    <location>
        <begin position="656"/>
        <end position="665"/>
    </location>
</feature>
<dbReference type="SMART" id="SM00387">
    <property type="entry name" value="HATPase_c"/>
    <property type="match status" value="1"/>
</dbReference>
<proteinExistence type="predicted"/>
<evidence type="ECO:0000256" key="4">
    <source>
        <dbReference type="ARBA" id="ARBA00022679"/>
    </source>
</evidence>
<keyword evidence="7" id="KW-0812">Transmembrane</keyword>
<keyword evidence="10" id="KW-1185">Reference proteome</keyword>
<dbReference type="PANTHER" id="PTHR45436">
    <property type="entry name" value="SENSOR HISTIDINE KINASE YKOH"/>
    <property type="match status" value="1"/>
</dbReference>
<evidence type="ECO:0000313" key="9">
    <source>
        <dbReference type="EMBL" id="MFC6882632.1"/>
    </source>
</evidence>
<dbReference type="InterPro" id="IPR013587">
    <property type="entry name" value="Nitrate/nitrite_sensing"/>
</dbReference>
<dbReference type="EMBL" id="JBHSXS010000014">
    <property type="protein sequence ID" value="MFC6882632.1"/>
    <property type="molecule type" value="Genomic_DNA"/>
</dbReference>
<keyword evidence="7" id="KW-1133">Transmembrane helix</keyword>
<dbReference type="PROSITE" id="PS50906">
    <property type="entry name" value="NIT"/>
    <property type="match status" value="1"/>
</dbReference>
<sequence>MVTVSVVALGVLWAFAASIALGEGLNLRHVKTVQEHFGYPSGALGSALQAERRQSMVYLGGRTDGDRASMESARLVTDRQADLFRGLVRDQGARDAAPAQARRLADKIGAGLDALAAGRRGIDSGATGRARSFADYSALISDIGTLQSSLSTLDNSEVAKDARNQAALGRARETLAQEDALLAGALAAGRMTAAEHADFVKLVGTQRSLYTFTAGELRAEDQSYYQRVAAMPESGRLRALEDRFVASARLVRSKGAASVLWKTTADSNLTRLRGLELSVAASAERRAKPISDAIIQRVVLAGALGLVAVVASLVLAVWVARSVIRELARLRREALDLADVRLPGVIQRLRRGEEVDVAAEAPPLAFGTREIDQVGDAFNAARRTAIQGAVEEAALRRSVSDVFVNLARRSQTLLHRQLNLLDAMERRIEAPDDLEDLFRVDHLATRMRRHAEGLIILSGQAPGRGWRSPVAIVDVARAAASEVEDYTRVNVAPMSQAAVVGPAVADVIHLLAELIENAASFSPPHTTVQVHGQAVAHGFTLEVEDRGLSMDEASLAAANERLATAAEFDLSDSAQLGLFVVGRLAHRHGIKVTLRTSPYGGMAAIVLLPEDLVVRGDAEALDGAPVTTRRAEDALLPVGAVVGGRRHGVAELGPGAPAGPGGPQGGSVLQLPTGRHAAGPYGGSTHSGSYETVQDGPPTGPYNVPPQNASAPEHLQGPQTPGGPPSAPAPGGPAASPFGGDPLGTGPLPAQPFGAGAPEGETANPADVAAASRTVFEEPIQGPPPPQPRQQGEPRLPRSPREVRRRPASGGGRSERPALPKRVRQENLAAQLRDEAQEQAPAAPGPRAPERSPEELRTMMSAIQQGTRRGRAETAASDDEDS</sequence>
<evidence type="ECO:0000259" key="8">
    <source>
        <dbReference type="PROSITE" id="PS50906"/>
    </source>
</evidence>
<gene>
    <name evidence="9" type="ORF">ACFQKB_22950</name>
</gene>
<keyword evidence="3" id="KW-0597">Phosphoprotein</keyword>
<organism evidence="9 10">
    <name type="scientific">Actinomadura yumaensis</name>
    <dbReference type="NCBI Taxonomy" id="111807"/>
    <lineage>
        <taxon>Bacteria</taxon>
        <taxon>Bacillati</taxon>
        <taxon>Actinomycetota</taxon>
        <taxon>Actinomycetes</taxon>
        <taxon>Streptosporangiales</taxon>
        <taxon>Thermomonosporaceae</taxon>
        <taxon>Actinomadura</taxon>
    </lineage>
</organism>
<evidence type="ECO:0000256" key="7">
    <source>
        <dbReference type="SAM" id="Phobius"/>
    </source>
</evidence>
<evidence type="ECO:0000256" key="3">
    <source>
        <dbReference type="ARBA" id="ARBA00022553"/>
    </source>
</evidence>
<dbReference type="SUPFAM" id="SSF55874">
    <property type="entry name" value="ATPase domain of HSP90 chaperone/DNA topoisomerase II/histidine kinase"/>
    <property type="match status" value="1"/>
</dbReference>
<feature type="compositionally biased region" description="Pro residues" evidence="6">
    <location>
        <begin position="721"/>
        <end position="731"/>
    </location>
</feature>
<evidence type="ECO:0000256" key="6">
    <source>
        <dbReference type="SAM" id="MobiDB-lite"/>
    </source>
</evidence>
<dbReference type="InterPro" id="IPR003594">
    <property type="entry name" value="HATPase_dom"/>
</dbReference>
<dbReference type="InterPro" id="IPR036890">
    <property type="entry name" value="HATPase_C_sf"/>
</dbReference>
<feature type="domain" description="NIT" evidence="8">
    <location>
        <begin position="39"/>
        <end position="290"/>
    </location>
</feature>
<keyword evidence="7" id="KW-0472">Membrane</keyword>